<reference evidence="2" key="1">
    <citation type="submission" date="2019-09" db="EMBL/GenBank/DDBJ databases">
        <title>Characterisation of the sponge microbiome using genome-centric metagenomics.</title>
        <authorList>
            <person name="Engelberts J.P."/>
            <person name="Robbins S.J."/>
            <person name="De Goeij J.M."/>
            <person name="Aranda M."/>
            <person name="Bell S.C."/>
            <person name="Webster N.S."/>
        </authorList>
    </citation>
    <scope>NUCLEOTIDE SEQUENCE</scope>
    <source>
        <strain evidence="2">SB0662_bin_9</strain>
    </source>
</reference>
<accession>A0A6B1DRA0</accession>
<gene>
    <name evidence="2" type="ORF">F4Y08_03150</name>
</gene>
<dbReference type="Gene3D" id="3.40.630.30">
    <property type="match status" value="1"/>
</dbReference>
<feature type="domain" description="N-acetyltransferase" evidence="1">
    <location>
        <begin position="9"/>
        <end position="161"/>
    </location>
</feature>
<dbReference type="PROSITE" id="PS51186">
    <property type="entry name" value="GNAT"/>
    <property type="match status" value="1"/>
</dbReference>
<comment type="caution">
    <text evidence="2">The sequence shown here is derived from an EMBL/GenBank/DDBJ whole genome shotgun (WGS) entry which is preliminary data.</text>
</comment>
<name>A0A6B1DRA0_9CHLR</name>
<sequence>MAALTSRAPGFCALEVEDWQDVEELEDTCFRPPLSRDQIKSMLKPASMYVWYGLRTGPEGWGSLPHGKVAAYVCSVMPADVAQIVRFGCLPTVRRRGLGSLLMLNFLQVATINLMRVVQLEVKPSNRQAVHMYENLGFERIGCRPRYYENGEAALLYNLLDLQTPVVQARLAACLDRTRARFVNSMSAGGKNHGR</sequence>
<dbReference type="InterPro" id="IPR000182">
    <property type="entry name" value="GNAT_dom"/>
</dbReference>
<dbReference type="SUPFAM" id="SSF55729">
    <property type="entry name" value="Acyl-CoA N-acyltransferases (Nat)"/>
    <property type="match status" value="1"/>
</dbReference>
<evidence type="ECO:0000259" key="1">
    <source>
        <dbReference type="PROSITE" id="PS51186"/>
    </source>
</evidence>
<keyword evidence="2" id="KW-0808">Transferase</keyword>
<proteinExistence type="predicted"/>
<protein>
    <submittedName>
        <fullName evidence="2">GNAT family N-acetyltransferase</fullName>
    </submittedName>
</protein>
<evidence type="ECO:0000313" key="2">
    <source>
        <dbReference type="EMBL" id="MYD89325.1"/>
    </source>
</evidence>
<dbReference type="Pfam" id="PF00583">
    <property type="entry name" value="Acetyltransf_1"/>
    <property type="match status" value="1"/>
</dbReference>
<dbReference type="EMBL" id="VXPY01000015">
    <property type="protein sequence ID" value="MYD89325.1"/>
    <property type="molecule type" value="Genomic_DNA"/>
</dbReference>
<dbReference type="AlphaFoldDB" id="A0A6B1DRA0"/>
<dbReference type="InterPro" id="IPR016181">
    <property type="entry name" value="Acyl_CoA_acyltransferase"/>
</dbReference>
<dbReference type="GO" id="GO:0016747">
    <property type="term" value="F:acyltransferase activity, transferring groups other than amino-acyl groups"/>
    <property type="evidence" value="ECO:0007669"/>
    <property type="project" value="InterPro"/>
</dbReference>
<organism evidence="2">
    <name type="scientific">Caldilineaceae bacterium SB0662_bin_9</name>
    <dbReference type="NCBI Taxonomy" id="2605258"/>
    <lineage>
        <taxon>Bacteria</taxon>
        <taxon>Bacillati</taxon>
        <taxon>Chloroflexota</taxon>
        <taxon>Caldilineae</taxon>
        <taxon>Caldilineales</taxon>
        <taxon>Caldilineaceae</taxon>
    </lineage>
</organism>